<name>A0ABS5R2B3_9LACO</name>
<dbReference type="Proteomes" id="UP001519504">
    <property type="component" value="Unassembled WGS sequence"/>
</dbReference>
<organism evidence="1 2">
    <name type="scientific">Fructobacillus broussonetiae</name>
    <dbReference type="NCBI Taxonomy" id="2713173"/>
    <lineage>
        <taxon>Bacteria</taxon>
        <taxon>Bacillati</taxon>
        <taxon>Bacillota</taxon>
        <taxon>Bacilli</taxon>
        <taxon>Lactobacillales</taxon>
        <taxon>Lactobacillaceae</taxon>
        <taxon>Fructobacillus</taxon>
    </lineage>
</organism>
<proteinExistence type="predicted"/>
<keyword evidence="2" id="KW-1185">Reference proteome</keyword>
<reference evidence="1 2" key="1">
    <citation type="submission" date="2020-02" db="EMBL/GenBank/DDBJ databases">
        <title>Fructobacillus sp. isolated from paper mulberry of Taiwan.</title>
        <authorList>
            <person name="Lin S.-T."/>
        </authorList>
    </citation>
    <scope>NUCLEOTIDE SEQUENCE [LARGE SCALE GENOMIC DNA]</scope>
    <source>
        <strain evidence="1 2">M2-14</strain>
    </source>
</reference>
<accession>A0ABS5R2B3</accession>
<dbReference type="EMBL" id="JAAMFK010000004">
    <property type="protein sequence ID" value="MBS9338791.1"/>
    <property type="molecule type" value="Genomic_DNA"/>
</dbReference>
<sequence>MNQTFTLIEEITRNDGSVYYELGNVTENSRAEYAADHGFIKEVRILKMNVPRSSHLEKVEAYLNETYEELPIECDHFPEWKKTPEIQKEMDQILLDNKLG</sequence>
<protein>
    <submittedName>
        <fullName evidence="1">Uncharacterized protein</fullName>
    </submittedName>
</protein>
<gene>
    <name evidence="1" type="ORF">G6R29_04025</name>
</gene>
<dbReference type="RefSeq" id="WP_213809075.1">
    <property type="nucleotide sequence ID" value="NZ_JAAMFK010000004.1"/>
</dbReference>
<comment type="caution">
    <text evidence="1">The sequence shown here is derived from an EMBL/GenBank/DDBJ whole genome shotgun (WGS) entry which is preliminary data.</text>
</comment>
<evidence type="ECO:0000313" key="1">
    <source>
        <dbReference type="EMBL" id="MBS9338791.1"/>
    </source>
</evidence>
<evidence type="ECO:0000313" key="2">
    <source>
        <dbReference type="Proteomes" id="UP001519504"/>
    </source>
</evidence>